<dbReference type="EMBL" id="DRGM01000117">
    <property type="protein sequence ID" value="HEA16929.1"/>
    <property type="molecule type" value="Genomic_DNA"/>
</dbReference>
<accession>A0A7V1GEW5</accession>
<evidence type="ECO:0000313" key="3">
    <source>
        <dbReference type="EMBL" id="HEA16929.1"/>
    </source>
</evidence>
<reference evidence="3" key="1">
    <citation type="journal article" date="2020" name="mSystems">
        <title>Genome- and Community-Level Interaction Insights into Carbon Utilization and Element Cycling Functions of Hydrothermarchaeota in Hydrothermal Sediment.</title>
        <authorList>
            <person name="Zhou Z."/>
            <person name="Liu Y."/>
            <person name="Xu W."/>
            <person name="Pan J."/>
            <person name="Luo Z.H."/>
            <person name="Li M."/>
        </authorList>
    </citation>
    <scope>NUCLEOTIDE SEQUENCE [LARGE SCALE GENOMIC DNA]</scope>
    <source>
        <strain evidence="3">HyVt-346</strain>
    </source>
</reference>
<organism evidence="3">
    <name type="scientific">Pseudoalteromonas prydzensis</name>
    <dbReference type="NCBI Taxonomy" id="182141"/>
    <lineage>
        <taxon>Bacteria</taxon>
        <taxon>Pseudomonadati</taxon>
        <taxon>Pseudomonadota</taxon>
        <taxon>Gammaproteobacteria</taxon>
        <taxon>Alteromonadales</taxon>
        <taxon>Pseudoalteromonadaceae</taxon>
        <taxon>Pseudoalteromonas</taxon>
    </lineage>
</organism>
<dbReference type="Gene3D" id="2.30.30.90">
    <property type="match status" value="1"/>
</dbReference>
<dbReference type="PANTHER" id="PTHR42954">
    <property type="entry name" value="FE(2+) TRANSPORT PROTEIN A"/>
    <property type="match status" value="1"/>
</dbReference>
<sequence>MVTLDKLVIGQHGSVVSIDPNASLLRQKLLAMGLTPGAPVHVLRFSPFGDPMIVKVRGTVLSLRKAEAKSINLELAV</sequence>
<protein>
    <submittedName>
        <fullName evidence="3">Ferrous iron transport protein A</fullName>
    </submittedName>
</protein>
<comment type="caution">
    <text evidence="3">The sequence shown here is derived from an EMBL/GenBank/DDBJ whole genome shotgun (WGS) entry which is preliminary data.</text>
</comment>
<dbReference type="Proteomes" id="UP000886188">
    <property type="component" value="Unassembled WGS sequence"/>
</dbReference>
<dbReference type="PANTHER" id="PTHR42954:SF2">
    <property type="entry name" value="FE(2+) TRANSPORT PROTEIN A"/>
    <property type="match status" value="1"/>
</dbReference>
<evidence type="ECO:0000256" key="1">
    <source>
        <dbReference type="ARBA" id="ARBA00023004"/>
    </source>
</evidence>
<dbReference type="Pfam" id="PF04023">
    <property type="entry name" value="FeoA"/>
    <property type="match status" value="1"/>
</dbReference>
<dbReference type="InterPro" id="IPR038157">
    <property type="entry name" value="FeoA_core_dom"/>
</dbReference>
<dbReference type="InterPro" id="IPR007167">
    <property type="entry name" value="Fe-transptr_FeoA-like"/>
</dbReference>
<name>A0A7V1GEW5_9GAMM</name>
<proteinExistence type="predicted"/>
<dbReference type="InterPro" id="IPR052713">
    <property type="entry name" value="FeoA"/>
</dbReference>
<gene>
    <name evidence="3" type="ORF">ENH88_10900</name>
</gene>
<dbReference type="SUPFAM" id="SSF50037">
    <property type="entry name" value="C-terminal domain of transcriptional repressors"/>
    <property type="match status" value="1"/>
</dbReference>
<dbReference type="AlphaFoldDB" id="A0A7V1GEW5"/>
<dbReference type="InterPro" id="IPR008988">
    <property type="entry name" value="Transcriptional_repressor_C"/>
</dbReference>
<dbReference type="SMART" id="SM00899">
    <property type="entry name" value="FeoA"/>
    <property type="match status" value="1"/>
</dbReference>
<dbReference type="RefSeq" id="WP_304182259.1">
    <property type="nucleotide sequence ID" value="NZ_DRGM01000117.1"/>
</dbReference>
<feature type="domain" description="Ferrous iron transporter FeoA-like" evidence="2">
    <location>
        <begin position="2"/>
        <end position="75"/>
    </location>
</feature>
<evidence type="ECO:0000259" key="2">
    <source>
        <dbReference type="SMART" id="SM00899"/>
    </source>
</evidence>
<keyword evidence="1" id="KW-0408">Iron</keyword>
<dbReference type="GO" id="GO:0046914">
    <property type="term" value="F:transition metal ion binding"/>
    <property type="evidence" value="ECO:0007669"/>
    <property type="project" value="InterPro"/>
</dbReference>